<feature type="region of interest" description="Disordered" evidence="1">
    <location>
        <begin position="63"/>
        <end position="87"/>
    </location>
</feature>
<dbReference type="AlphaFoldDB" id="A0A9X5BHP2"/>
<protein>
    <submittedName>
        <fullName evidence="2">DUF3160 domain-containing protein</fullName>
    </submittedName>
</protein>
<comment type="caution">
    <text evidence="2">The sequence shown here is derived from an EMBL/GenBank/DDBJ whole genome shotgun (WGS) entry which is preliminary data.</text>
</comment>
<evidence type="ECO:0000256" key="1">
    <source>
        <dbReference type="SAM" id="MobiDB-lite"/>
    </source>
</evidence>
<name>A0A9X5BHP2_9FIRM</name>
<evidence type="ECO:0000313" key="3">
    <source>
        <dbReference type="Proteomes" id="UP001154420"/>
    </source>
</evidence>
<dbReference type="EMBL" id="QZDT01000027">
    <property type="protein sequence ID" value="NBJ93993.1"/>
    <property type="molecule type" value="Genomic_DNA"/>
</dbReference>
<keyword evidence="3" id="KW-1185">Reference proteome</keyword>
<feature type="compositionally biased region" description="Polar residues" evidence="1">
    <location>
        <begin position="72"/>
        <end position="86"/>
    </location>
</feature>
<accession>A0A9X5BHP2</accession>
<sequence length="765" mass="86212">MPTWLVARRNQNNNGAFIMIKIKKKFLIASILSISIITNTLSACSFQNRTDENAAPFVSSESISSPLLSPEQDNNTQAQSTPSNISAGYFPDSRPLLITGGASVDTSSVVPCIKAYTINPDLSNISNLQQFYLTEEMAEKLARNGFVVQDRGCNEFFELYEINRYAQIPNFVTVDSLMHTYHLYFSYLLKNIERTYLKECMTQLSGHMLADSMAQYDRLKGSQWESAARRNVAFFAVGAKLLDENTEVPDYVKELAGRELESIAQATGNAMSELAENYEDYSQYIPRGYYEGDSSLEQYFKAMMWYGRIHFPQDKEDMNRSALLMIMALSKNQAAYDLWESAYVVTSFFAGASDDNGVCEYASAIRQIYGDSPTLDTLLEDENAFSKFQDLIALLPAPQINSIPIDDGEDNVIPGFRFMGQRFTIDGTIMQNLIYQRVGENSSGQRRMLPDVLDVPAALGSDMALRILEDAGAADYAGYSQNMDRLKQALSKDNEALWSASLYAGWLNTLRPLLTAKGEGYPVFMQNEEWLKKDLECFAGSFTELKHDTILYSKQVLAEMGGGEEEQDDRGYVEPEPLVYARFAFLADQTAQGLASYGMLTEDDKENLSRLSYIANQLLTISNKELTEELLTDEEYDFIRYYGGTIEHFWYETIKNEGASESISTQEYPAGVVVDIATDPNGQVLEAATDNPSSIYVVVQVDGKLKIAKGTVYSFYQFPWPLSDRLTDTKWRQMMGMVPDETGYYNFSFPLSKPDWTYSYRCDSP</sequence>
<dbReference type="Proteomes" id="UP001154420">
    <property type="component" value="Unassembled WGS sequence"/>
</dbReference>
<dbReference type="InterPro" id="IPR022601">
    <property type="entry name" value="DUF3160"/>
</dbReference>
<evidence type="ECO:0000313" key="2">
    <source>
        <dbReference type="EMBL" id="NBJ93993.1"/>
    </source>
</evidence>
<dbReference type="Pfam" id="PF11369">
    <property type="entry name" value="DUF3160"/>
    <property type="match status" value="1"/>
</dbReference>
<reference evidence="2" key="1">
    <citation type="submission" date="2018-09" db="EMBL/GenBank/DDBJ databases">
        <title>Murine metabolic-syndrome-specific gut microbial biobank.</title>
        <authorList>
            <person name="Liu C."/>
        </authorList>
    </citation>
    <scope>NUCLEOTIDE SEQUENCE</scope>
    <source>
        <strain evidence="2">D42-62</strain>
    </source>
</reference>
<organism evidence="2 3">
    <name type="scientific">Parablautia muri</name>
    <dbReference type="NCBI Taxonomy" id="2320879"/>
    <lineage>
        <taxon>Bacteria</taxon>
        <taxon>Bacillati</taxon>
        <taxon>Bacillota</taxon>
        <taxon>Clostridia</taxon>
        <taxon>Lachnospirales</taxon>
        <taxon>Lachnospiraceae</taxon>
        <taxon>Parablautia</taxon>
    </lineage>
</organism>
<gene>
    <name evidence="2" type="ORF">D5281_15705</name>
</gene>
<proteinExistence type="predicted"/>
<dbReference type="SMART" id="SM01325">
    <property type="entry name" value="DUF3160"/>
    <property type="match status" value="1"/>
</dbReference>